<keyword evidence="6" id="KW-1185">Reference proteome</keyword>
<keyword evidence="2" id="KW-0238">DNA-binding</keyword>
<dbReference type="SUPFAM" id="SSF46689">
    <property type="entry name" value="Homeodomain-like"/>
    <property type="match status" value="2"/>
</dbReference>
<evidence type="ECO:0000259" key="4">
    <source>
        <dbReference type="PROSITE" id="PS01124"/>
    </source>
</evidence>
<dbReference type="Gene3D" id="1.10.10.60">
    <property type="entry name" value="Homeodomain-like"/>
    <property type="match status" value="2"/>
</dbReference>
<evidence type="ECO:0000313" key="5">
    <source>
        <dbReference type="EMBL" id="TKB57530.1"/>
    </source>
</evidence>
<dbReference type="GO" id="GO:0043565">
    <property type="term" value="F:sequence-specific DNA binding"/>
    <property type="evidence" value="ECO:0007669"/>
    <property type="project" value="InterPro"/>
</dbReference>
<dbReference type="OrthoDB" id="9783876at2"/>
<dbReference type="PANTHER" id="PTHR46796">
    <property type="entry name" value="HTH-TYPE TRANSCRIPTIONAL ACTIVATOR RHAS-RELATED"/>
    <property type="match status" value="1"/>
</dbReference>
<dbReference type="SMART" id="SM00342">
    <property type="entry name" value="HTH_ARAC"/>
    <property type="match status" value="1"/>
</dbReference>
<dbReference type="InterPro" id="IPR050204">
    <property type="entry name" value="AraC_XylS_family_regulators"/>
</dbReference>
<dbReference type="PROSITE" id="PS01124">
    <property type="entry name" value="HTH_ARAC_FAMILY_2"/>
    <property type="match status" value="1"/>
</dbReference>
<protein>
    <submittedName>
        <fullName evidence="5">AraC family transcriptional regulator</fullName>
    </submittedName>
</protein>
<organism evidence="5 6">
    <name type="scientific">Ferrimonas aestuarii</name>
    <dbReference type="NCBI Taxonomy" id="2569539"/>
    <lineage>
        <taxon>Bacteria</taxon>
        <taxon>Pseudomonadati</taxon>
        <taxon>Pseudomonadota</taxon>
        <taxon>Gammaproteobacteria</taxon>
        <taxon>Alteromonadales</taxon>
        <taxon>Ferrimonadaceae</taxon>
        <taxon>Ferrimonas</taxon>
    </lineage>
</organism>
<sequence length="298" mass="33247">MLMNQDPLSELLSNLQLRAEVYVHADFCGHWAVDTSGQRRIPFHMLGSGQGWLHLEGQEPLRLKAGDLVLFPHDAKHLVSSQSDVKAKVRLNDPGQQEDGVATNLLCGFFDFDNLGTSTLLDELPGVIVLELGEQGQHSAIRTLVELMVSELELAQPGSYVVVNQLCHLLFVQLLRLQIAKGLDTGLLAALFDRRISAALSAIHQYPERQWTLDSLAKLAAMGRTRFSQQFHLLVGISPIKYLTQWRMQSAKRLLETTQRSTMDIAQACGYQSEVAFRKAYRSLMGKTPGQSRKQGNI</sequence>
<keyword evidence="3" id="KW-0804">Transcription</keyword>
<feature type="domain" description="HTH araC/xylS-type" evidence="4">
    <location>
        <begin position="197"/>
        <end position="295"/>
    </location>
</feature>
<dbReference type="Pfam" id="PF12852">
    <property type="entry name" value="Cupin_6"/>
    <property type="match status" value="1"/>
</dbReference>
<evidence type="ECO:0000313" key="6">
    <source>
        <dbReference type="Proteomes" id="UP000305675"/>
    </source>
</evidence>
<proteinExistence type="predicted"/>
<dbReference type="AlphaFoldDB" id="A0A4U1BRW1"/>
<gene>
    <name evidence="5" type="ORF">FCL42_04460</name>
</gene>
<dbReference type="EMBL" id="SWCJ01000002">
    <property type="protein sequence ID" value="TKB57530.1"/>
    <property type="molecule type" value="Genomic_DNA"/>
</dbReference>
<dbReference type="InterPro" id="IPR032783">
    <property type="entry name" value="AraC_lig"/>
</dbReference>
<dbReference type="SUPFAM" id="SSF51182">
    <property type="entry name" value="RmlC-like cupins"/>
    <property type="match status" value="1"/>
</dbReference>
<evidence type="ECO:0000256" key="2">
    <source>
        <dbReference type="ARBA" id="ARBA00023125"/>
    </source>
</evidence>
<dbReference type="PANTHER" id="PTHR46796:SF7">
    <property type="entry name" value="ARAC FAMILY TRANSCRIPTIONAL REGULATOR"/>
    <property type="match status" value="1"/>
</dbReference>
<evidence type="ECO:0000256" key="3">
    <source>
        <dbReference type="ARBA" id="ARBA00023163"/>
    </source>
</evidence>
<dbReference type="GO" id="GO:0003700">
    <property type="term" value="F:DNA-binding transcription factor activity"/>
    <property type="evidence" value="ECO:0007669"/>
    <property type="project" value="InterPro"/>
</dbReference>
<dbReference type="InterPro" id="IPR018060">
    <property type="entry name" value="HTH_AraC"/>
</dbReference>
<dbReference type="Pfam" id="PF12833">
    <property type="entry name" value="HTH_18"/>
    <property type="match status" value="1"/>
</dbReference>
<keyword evidence="1" id="KW-0805">Transcription regulation</keyword>
<comment type="caution">
    <text evidence="5">The sequence shown here is derived from an EMBL/GenBank/DDBJ whole genome shotgun (WGS) entry which is preliminary data.</text>
</comment>
<evidence type="ECO:0000256" key="1">
    <source>
        <dbReference type="ARBA" id="ARBA00023015"/>
    </source>
</evidence>
<accession>A0A4U1BRW1</accession>
<dbReference type="Proteomes" id="UP000305675">
    <property type="component" value="Unassembled WGS sequence"/>
</dbReference>
<name>A0A4U1BRW1_9GAMM</name>
<dbReference type="InterPro" id="IPR009057">
    <property type="entry name" value="Homeodomain-like_sf"/>
</dbReference>
<reference evidence="5 6" key="1">
    <citation type="submission" date="2019-04" db="EMBL/GenBank/DDBJ databases">
        <authorList>
            <person name="Hwang J.C."/>
        </authorList>
    </citation>
    <scope>NUCLEOTIDE SEQUENCE [LARGE SCALE GENOMIC DNA]</scope>
    <source>
        <strain evidence="5 6">IMCC35002</strain>
    </source>
</reference>
<dbReference type="InterPro" id="IPR011051">
    <property type="entry name" value="RmlC_Cupin_sf"/>
</dbReference>